<feature type="compositionally biased region" description="Pro residues" evidence="2">
    <location>
        <begin position="17"/>
        <end position="43"/>
    </location>
</feature>
<feature type="coiled-coil region" evidence="1">
    <location>
        <begin position="136"/>
        <end position="205"/>
    </location>
</feature>
<feature type="compositionally biased region" description="Basic and acidic residues" evidence="2">
    <location>
        <begin position="94"/>
        <end position="113"/>
    </location>
</feature>
<proteinExistence type="predicted"/>
<feature type="region of interest" description="Disordered" evidence="2">
    <location>
        <begin position="215"/>
        <end position="288"/>
    </location>
</feature>
<accession>A0AAE0ITZ6</accession>
<feature type="compositionally biased region" description="Acidic residues" evidence="2">
    <location>
        <begin position="252"/>
        <end position="261"/>
    </location>
</feature>
<keyword evidence="4" id="KW-1185">Reference proteome</keyword>
<keyword evidence="1" id="KW-0175">Coiled coil</keyword>
<feature type="compositionally biased region" description="Polar residues" evidence="2">
    <location>
        <begin position="385"/>
        <end position="400"/>
    </location>
</feature>
<feature type="compositionally biased region" description="Acidic residues" evidence="2">
    <location>
        <begin position="307"/>
        <end position="349"/>
    </location>
</feature>
<evidence type="ECO:0000313" key="3">
    <source>
        <dbReference type="EMBL" id="KAK3331256.1"/>
    </source>
</evidence>
<comment type="caution">
    <text evidence="3">The sequence shown here is derived from an EMBL/GenBank/DDBJ whole genome shotgun (WGS) entry which is preliminary data.</text>
</comment>
<evidence type="ECO:0000256" key="1">
    <source>
        <dbReference type="SAM" id="Coils"/>
    </source>
</evidence>
<sequence>MAHTNEAYESDSSSGSPTPPSTPPGTPPPTLPPTPPPPPPQPPTAALHQPIDRAPILADRHITSPFQPPRDDPLGPAQQAYFAQRAQTATDLVLPRDVRRAREEKRPPFENTAKKEEKKSCQCGYRKLWLDACNARDAAENELDVVTAQLENTKRRLREEEEDGKVWFKLGNMGFTATVRLDGEVRQLREENAALKKKMQVLKENREMLLTIFGSNLPEGVDGGEEEDPYDSSEGSSEGSSEDSSDGCSDSSSEDSSDDLFGDSSDNFNYDYNDSFNYDNGSDSDSYSESLWLSLTHEHGDIHENDSDSASDEDLDENTDENSDEDLVDDSDSDPDEDSDENPEDEDSESNGIKIPVDCSDDGSDSSIDADVDEHSSGTDDVRSETSSSDNETTMHSSAGRQKGLGDRVRRPYKLERRKSWEAYRIPGAWRITSDEDQLYWPVQEEFGLIDRVLGDLLLMGAGLYCIGGLIEAVGLQSSL</sequence>
<evidence type="ECO:0000313" key="4">
    <source>
        <dbReference type="Proteomes" id="UP001283341"/>
    </source>
</evidence>
<dbReference type="Proteomes" id="UP001283341">
    <property type="component" value="Unassembled WGS sequence"/>
</dbReference>
<reference evidence="3" key="2">
    <citation type="submission" date="2023-06" db="EMBL/GenBank/DDBJ databases">
        <authorList>
            <consortium name="Lawrence Berkeley National Laboratory"/>
            <person name="Haridas S."/>
            <person name="Hensen N."/>
            <person name="Bonometti L."/>
            <person name="Westerberg I."/>
            <person name="Brannstrom I.O."/>
            <person name="Guillou S."/>
            <person name="Cros-Aarteil S."/>
            <person name="Calhoun S."/>
            <person name="Kuo A."/>
            <person name="Mondo S."/>
            <person name="Pangilinan J."/>
            <person name="Riley R."/>
            <person name="Labutti K."/>
            <person name="Andreopoulos B."/>
            <person name="Lipzen A."/>
            <person name="Chen C."/>
            <person name="Yanf M."/>
            <person name="Daum C."/>
            <person name="Ng V."/>
            <person name="Clum A."/>
            <person name="Steindorff A."/>
            <person name="Ohm R."/>
            <person name="Martin F."/>
            <person name="Silar P."/>
            <person name="Natvig D."/>
            <person name="Lalanne C."/>
            <person name="Gautier V."/>
            <person name="Ament-Velasquez S.L."/>
            <person name="Kruys A."/>
            <person name="Hutchinson M.I."/>
            <person name="Powell A.J."/>
            <person name="Barry K."/>
            <person name="Miller A.N."/>
            <person name="Grigoriev I.V."/>
            <person name="Debuchy R."/>
            <person name="Gladieux P."/>
            <person name="Thoren M.H."/>
            <person name="Johannesson H."/>
        </authorList>
    </citation>
    <scope>NUCLEOTIDE SEQUENCE</scope>
    <source>
        <strain evidence="3">CBS 118394</strain>
    </source>
</reference>
<name>A0AAE0ITZ6_9PEZI</name>
<dbReference type="EMBL" id="JAUEDM010000001">
    <property type="protein sequence ID" value="KAK3331256.1"/>
    <property type="molecule type" value="Genomic_DNA"/>
</dbReference>
<feature type="region of interest" description="Disordered" evidence="2">
    <location>
        <begin position="301"/>
        <end position="409"/>
    </location>
</feature>
<feature type="region of interest" description="Disordered" evidence="2">
    <location>
        <begin position="1"/>
        <end position="113"/>
    </location>
</feature>
<evidence type="ECO:0000256" key="2">
    <source>
        <dbReference type="SAM" id="MobiDB-lite"/>
    </source>
</evidence>
<protein>
    <submittedName>
        <fullName evidence="3">Uncharacterized protein</fullName>
    </submittedName>
</protein>
<gene>
    <name evidence="3" type="ORF">B0H66DRAFT_598742</name>
</gene>
<feature type="compositionally biased region" description="Acidic residues" evidence="2">
    <location>
        <begin position="222"/>
        <end position="231"/>
    </location>
</feature>
<feature type="compositionally biased region" description="Acidic residues" evidence="2">
    <location>
        <begin position="359"/>
        <end position="372"/>
    </location>
</feature>
<reference evidence="3" key="1">
    <citation type="journal article" date="2023" name="Mol. Phylogenet. Evol.">
        <title>Genome-scale phylogeny and comparative genomics of the fungal order Sordariales.</title>
        <authorList>
            <person name="Hensen N."/>
            <person name="Bonometti L."/>
            <person name="Westerberg I."/>
            <person name="Brannstrom I.O."/>
            <person name="Guillou S."/>
            <person name="Cros-Aarteil S."/>
            <person name="Calhoun S."/>
            <person name="Haridas S."/>
            <person name="Kuo A."/>
            <person name="Mondo S."/>
            <person name="Pangilinan J."/>
            <person name="Riley R."/>
            <person name="LaButti K."/>
            <person name="Andreopoulos B."/>
            <person name="Lipzen A."/>
            <person name="Chen C."/>
            <person name="Yan M."/>
            <person name="Daum C."/>
            <person name="Ng V."/>
            <person name="Clum A."/>
            <person name="Steindorff A."/>
            <person name="Ohm R.A."/>
            <person name="Martin F."/>
            <person name="Silar P."/>
            <person name="Natvig D.O."/>
            <person name="Lalanne C."/>
            <person name="Gautier V."/>
            <person name="Ament-Velasquez S.L."/>
            <person name="Kruys A."/>
            <person name="Hutchinson M.I."/>
            <person name="Powell A.J."/>
            <person name="Barry K."/>
            <person name="Miller A.N."/>
            <person name="Grigoriev I.V."/>
            <person name="Debuchy R."/>
            <person name="Gladieux P."/>
            <person name="Hiltunen Thoren M."/>
            <person name="Johannesson H."/>
        </authorList>
    </citation>
    <scope>NUCLEOTIDE SEQUENCE</scope>
    <source>
        <strain evidence="3">CBS 118394</strain>
    </source>
</reference>
<feature type="compositionally biased region" description="Basic and acidic residues" evidence="2">
    <location>
        <begin position="373"/>
        <end position="384"/>
    </location>
</feature>
<dbReference type="AlphaFoldDB" id="A0AAE0ITZ6"/>
<feature type="compositionally biased region" description="Low complexity" evidence="2">
    <location>
        <begin position="262"/>
        <end position="288"/>
    </location>
</feature>
<organism evidence="3 4">
    <name type="scientific">Apodospora peruviana</name>
    <dbReference type="NCBI Taxonomy" id="516989"/>
    <lineage>
        <taxon>Eukaryota</taxon>
        <taxon>Fungi</taxon>
        <taxon>Dikarya</taxon>
        <taxon>Ascomycota</taxon>
        <taxon>Pezizomycotina</taxon>
        <taxon>Sordariomycetes</taxon>
        <taxon>Sordariomycetidae</taxon>
        <taxon>Sordariales</taxon>
        <taxon>Lasiosphaeriaceae</taxon>
        <taxon>Apodospora</taxon>
    </lineage>
</organism>